<protein>
    <submittedName>
        <fullName evidence="1">Uncharacterized protein</fullName>
    </submittedName>
</protein>
<comment type="caution">
    <text evidence="1">The sequence shown here is derived from an EMBL/GenBank/DDBJ whole genome shotgun (WGS) entry which is preliminary data.</text>
</comment>
<proteinExistence type="predicted"/>
<dbReference type="Proteomes" id="UP000015453">
    <property type="component" value="Unassembled WGS sequence"/>
</dbReference>
<evidence type="ECO:0000313" key="1">
    <source>
        <dbReference type="EMBL" id="EPS60873.1"/>
    </source>
</evidence>
<reference evidence="1 2" key="1">
    <citation type="journal article" date="2013" name="BMC Genomics">
        <title>The miniature genome of a carnivorous plant Genlisea aurea contains a low number of genes and short non-coding sequences.</title>
        <authorList>
            <person name="Leushkin E.V."/>
            <person name="Sutormin R.A."/>
            <person name="Nabieva E.R."/>
            <person name="Penin A.A."/>
            <person name="Kondrashov A.S."/>
            <person name="Logacheva M.D."/>
        </authorList>
    </citation>
    <scope>NUCLEOTIDE SEQUENCE [LARGE SCALE GENOMIC DNA]</scope>
</reference>
<sequence>MKTIDAYLKKRRDDTEIDVATPPETRTEIRAPSIEVGQEKTTGIEVLFKGIDFLERDPGLRPQIWQYPINERDEVKELIKLVHCRDQVIQGGVLT</sequence>
<organism evidence="1 2">
    <name type="scientific">Genlisea aurea</name>
    <dbReference type="NCBI Taxonomy" id="192259"/>
    <lineage>
        <taxon>Eukaryota</taxon>
        <taxon>Viridiplantae</taxon>
        <taxon>Streptophyta</taxon>
        <taxon>Embryophyta</taxon>
        <taxon>Tracheophyta</taxon>
        <taxon>Spermatophyta</taxon>
        <taxon>Magnoliopsida</taxon>
        <taxon>eudicotyledons</taxon>
        <taxon>Gunneridae</taxon>
        <taxon>Pentapetalae</taxon>
        <taxon>asterids</taxon>
        <taxon>lamiids</taxon>
        <taxon>Lamiales</taxon>
        <taxon>Lentibulariaceae</taxon>
        <taxon>Genlisea</taxon>
    </lineage>
</organism>
<keyword evidence="2" id="KW-1185">Reference proteome</keyword>
<gene>
    <name evidence="1" type="ORF">M569_13928</name>
</gene>
<dbReference type="OrthoDB" id="1668939at2759"/>
<evidence type="ECO:0000313" key="2">
    <source>
        <dbReference type="Proteomes" id="UP000015453"/>
    </source>
</evidence>
<dbReference type="EMBL" id="AUSU01007243">
    <property type="protein sequence ID" value="EPS60873.1"/>
    <property type="molecule type" value="Genomic_DNA"/>
</dbReference>
<name>S8DDR6_9LAMI</name>
<dbReference type="AlphaFoldDB" id="S8DDR6"/>
<accession>S8DDR6</accession>